<organism evidence="1 2">
    <name type="scientific">Romanomermis culicivorax</name>
    <name type="common">Nematode worm</name>
    <dbReference type="NCBI Taxonomy" id="13658"/>
    <lineage>
        <taxon>Eukaryota</taxon>
        <taxon>Metazoa</taxon>
        <taxon>Ecdysozoa</taxon>
        <taxon>Nematoda</taxon>
        <taxon>Enoplea</taxon>
        <taxon>Dorylaimia</taxon>
        <taxon>Mermithida</taxon>
        <taxon>Mermithoidea</taxon>
        <taxon>Mermithidae</taxon>
        <taxon>Romanomermis</taxon>
    </lineage>
</organism>
<dbReference type="AlphaFoldDB" id="A0A915I646"/>
<keyword evidence="1" id="KW-1185">Reference proteome</keyword>
<dbReference type="WBParaSite" id="nRc.2.0.1.t09608-RA">
    <property type="protein sequence ID" value="nRc.2.0.1.t09608-RA"/>
    <property type="gene ID" value="nRc.2.0.1.g09608"/>
</dbReference>
<dbReference type="Proteomes" id="UP000887565">
    <property type="component" value="Unplaced"/>
</dbReference>
<accession>A0A915I646</accession>
<reference evidence="2" key="1">
    <citation type="submission" date="2022-11" db="UniProtKB">
        <authorList>
            <consortium name="WormBaseParasite"/>
        </authorList>
    </citation>
    <scope>IDENTIFICATION</scope>
</reference>
<evidence type="ECO:0000313" key="1">
    <source>
        <dbReference type="Proteomes" id="UP000887565"/>
    </source>
</evidence>
<evidence type="ECO:0000313" key="2">
    <source>
        <dbReference type="WBParaSite" id="nRc.2.0.1.t09608-RA"/>
    </source>
</evidence>
<sequence>MASSAWSECPIDSLSLKRKNCNDPTKIRCSNRNHIKQQFKACGQDGQNLVLGNDSGRLCSSSKSPKLTNIRKGSLDFKQQSYQTPFRISV</sequence>
<proteinExistence type="predicted"/>
<name>A0A915I646_ROMCU</name>
<protein>
    <submittedName>
        <fullName evidence="2">Uncharacterized protein</fullName>
    </submittedName>
</protein>